<reference evidence="2 3" key="1">
    <citation type="submission" date="2023-11" db="EMBL/GenBank/DDBJ databases">
        <title>A Novel Polar Bacteriovorax (B. antarcticus) Isolated from the Biocrust in Antarctica.</title>
        <authorList>
            <person name="Mun W."/>
            <person name="Choi S.Y."/>
            <person name="Mitchell R.J."/>
        </authorList>
    </citation>
    <scope>NUCLEOTIDE SEQUENCE [LARGE SCALE GENOMIC DNA]</scope>
    <source>
        <strain evidence="2 3">PP10</strain>
    </source>
</reference>
<evidence type="ECO:0000313" key="2">
    <source>
        <dbReference type="EMBL" id="MEA9356898.1"/>
    </source>
</evidence>
<evidence type="ECO:0008006" key="4">
    <source>
        <dbReference type="Google" id="ProtNLM"/>
    </source>
</evidence>
<dbReference type="Proteomes" id="UP001302274">
    <property type="component" value="Unassembled WGS sequence"/>
</dbReference>
<feature type="region of interest" description="Disordered" evidence="1">
    <location>
        <begin position="36"/>
        <end position="59"/>
    </location>
</feature>
<keyword evidence="3" id="KW-1185">Reference proteome</keyword>
<name>A0ABU5VV27_9BACT</name>
<accession>A0ABU5VV27</accession>
<comment type="caution">
    <text evidence="2">The sequence shown here is derived from an EMBL/GenBank/DDBJ whole genome shotgun (WGS) entry which is preliminary data.</text>
</comment>
<evidence type="ECO:0000256" key="1">
    <source>
        <dbReference type="SAM" id="MobiDB-lite"/>
    </source>
</evidence>
<sequence>MNFNKKLPTNIRIAISMGTLVVILFAFNQCVAEKKTNTKKSKSSSASTSVPDTSTEDAGDIENEAELPDGLVMPPINAPVVESEMDAIDVGVKNFEQILISMSEATGVSAADTGIQSLYKELSVQLPADNNIKSFLPANQVAITKLAAEFCEKLVETQDLRVVVWPTINFNQSPTQVFNATNKQLIITQAITRFLPPMEANEQTVTSNELSKLFDDLLTGENLGSSVTTKKIVKGMCISTLASAHATFL</sequence>
<proteinExistence type="predicted"/>
<gene>
    <name evidence="2" type="ORF">SHI21_11805</name>
</gene>
<evidence type="ECO:0000313" key="3">
    <source>
        <dbReference type="Proteomes" id="UP001302274"/>
    </source>
</evidence>
<protein>
    <recommendedName>
        <fullName evidence="4">Lipoprotein</fullName>
    </recommendedName>
</protein>
<dbReference type="RefSeq" id="WP_323576793.1">
    <property type="nucleotide sequence ID" value="NZ_JAYGJQ010000002.1"/>
</dbReference>
<dbReference type="EMBL" id="JAYGJQ010000002">
    <property type="protein sequence ID" value="MEA9356898.1"/>
    <property type="molecule type" value="Genomic_DNA"/>
</dbReference>
<organism evidence="2 3">
    <name type="scientific">Bacteriovorax antarcticus</name>
    <dbReference type="NCBI Taxonomy" id="3088717"/>
    <lineage>
        <taxon>Bacteria</taxon>
        <taxon>Pseudomonadati</taxon>
        <taxon>Bdellovibrionota</taxon>
        <taxon>Bacteriovoracia</taxon>
        <taxon>Bacteriovoracales</taxon>
        <taxon>Bacteriovoracaceae</taxon>
        <taxon>Bacteriovorax</taxon>
    </lineage>
</organism>
<feature type="compositionally biased region" description="Low complexity" evidence="1">
    <location>
        <begin position="43"/>
        <end position="53"/>
    </location>
</feature>